<keyword evidence="6 8" id="KW-0440">LIM domain</keyword>
<evidence type="ECO:0000256" key="8">
    <source>
        <dbReference type="PROSITE-ProRule" id="PRU00125"/>
    </source>
</evidence>
<evidence type="ECO:0000256" key="5">
    <source>
        <dbReference type="ARBA" id="ARBA00022833"/>
    </source>
</evidence>
<comment type="subcellular location">
    <subcellularLocation>
        <location evidence="1">Nucleus</location>
    </subcellularLocation>
</comment>
<dbReference type="FunFam" id="2.10.110.10:FF:000001">
    <property type="entry name" value="Cysteine and glycine-rich protein 1"/>
    <property type="match status" value="1"/>
</dbReference>
<proteinExistence type="predicted"/>
<accession>A0A7T8JZ37</accession>
<dbReference type="GO" id="GO:0007517">
    <property type="term" value="P:muscle organ development"/>
    <property type="evidence" value="ECO:0007669"/>
    <property type="project" value="UniProtKB-KW"/>
</dbReference>
<feature type="domain" description="LIM zinc-binding" evidence="9">
    <location>
        <begin position="72"/>
        <end position="133"/>
    </location>
</feature>
<evidence type="ECO:0000256" key="6">
    <source>
        <dbReference type="ARBA" id="ARBA00023038"/>
    </source>
</evidence>
<name>A0A7T8JZ37_CALRO</name>
<dbReference type="SUPFAM" id="SSF57716">
    <property type="entry name" value="Glucocorticoid receptor-like (DNA-binding domain)"/>
    <property type="match status" value="3"/>
</dbReference>
<dbReference type="GO" id="GO:0045214">
    <property type="term" value="P:sarcomere organization"/>
    <property type="evidence" value="ECO:0007669"/>
    <property type="project" value="TreeGrafter"/>
</dbReference>
<evidence type="ECO:0000256" key="2">
    <source>
        <dbReference type="ARBA" id="ARBA00022541"/>
    </source>
</evidence>
<evidence type="ECO:0000256" key="1">
    <source>
        <dbReference type="ARBA" id="ARBA00004123"/>
    </source>
</evidence>
<dbReference type="PANTHER" id="PTHR24215:SF35">
    <property type="entry name" value="MUSCLE LIM PROTEIN MLP84B"/>
    <property type="match status" value="1"/>
</dbReference>
<keyword evidence="11" id="KW-1185">Reference proteome</keyword>
<feature type="domain" description="LIM zinc-binding" evidence="9">
    <location>
        <begin position="1"/>
        <end position="50"/>
    </location>
</feature>
<keyword evidence="4" id="KW-0677">Repeat</keyword>
<dbReference type="GO" id="GO:0046872">
    <property type="term" value="F:metal ion binding"/>
    <property type="evidence" value="ECO:0007669"/>
    <property type="project" value="UniProtKB-KW"/>
</dbReference>
<feature type="non-terminal residue" evidence="10">
    <location>
        <position position="1"/>
    </location>
</feature>
<reference evidence="11" key="1">
    <citation type="submission" date="2021-01" db="EMBL/GenBank/DDBJ databases">
        <title>Caligus Genome Assembly.</title>
        <authorList>
            <person name="Gallardo-Escarate C."/>
        </authorList>
    </citation>
    <scope>NUCLEOTIDE SEQUENCE [LARGE SCALE GENOMIC DNA]</scope>
</reference>
<dbReference type="AlphaFoldDB" id="A0A7T8JZ37"/>
<evidence type="ECO:0000256" key="3">
    <source>
        <dbReference type="ARBA" id="ARBA00022723"/>
    </source>
</evidence>
<dbReference type="EMBL" id="CP045903">
    <property type="protein sequence ID" value="QQP39100.1"/>
    <property type="molecule type" value="Genomic_DNA"/>
</dbReference>
<dbReference type="GO" id="GO:0008307">
    <property type="term" value="F:structural constituent of muscle"/>
    <property type="evidence" value="ECO:0007669"/>
    <property type="project" value="TreeGrafter"/>
</dbReference>
<dbReference type="SMART" id="SM00132">
    <property type="entry name" value="LIM"/>
    <property type="match status" value="2"/>
</dbReference>
<dbReference type="PROSITE" id="PS50023">
    <property type="entry name" value="LIM_DOMAIN_2"/>
    <property type="match status" value="2"/>
</dbReference>
<evidence type="ECO:0000313" key="11">
    <source>
        <dbReference type="Proteomes" id="UP000595437"/>
    </source>
</evidence>
<dbReference type="Proteomes" id="UP000595437">
    <property type="component" value="Chromosome 14"/>
</dbReference>
<gene>
    <name evidence="10" type="ORF">FKW44_019874</name>
</gene>
<dbReference type="PANTHER" id="PTHR24215">
    <property type="entry name" value="RHO-GTPASE-ACTIVATING PROTEIN LRG1"/>
    <property type="match status" value="1"/>
</dbReference>
<evidence type="ECO:0000256" key="4">
    <source>
        <dbReference type="ARBA" id="ARBA00022737"/>
    </source>
</evidence>
<dbReference type="GO" id="GO:0030018">
    <property type="term" value="C:Z disc"/>
    <property type="evidence" value="ECO:0007669"/>
    <property type="project" value="TreeGrafter"/>
</dbReference>
<keyword evidence="3 8" id="KW-0479">Metal-binding</keyword>
<evidence type="ECO:0000259" key="9">
    <source>
        <dbReference type="PROSITE" id="PS50023"/>
    </source>
</evidence>
<evidence type="ECO:0000256" key="7">
    <source>
        <dbReference type="ARBA" id="ARBA00023242"/>
    </source>
</evidence>
<sequence length="137" mass="15315">AEKMNAKTGSYHRKCFNCIKCKRALDIQLYSHGPDDEIYCKNCYAMAHGHKAKANLSVADVETLQGSEEDMNNCPRCGGLVFEAEKQVAKHGLYHKKCFNCIKCKHQMDPSNFVNGPDKEVYCVPCYGVTHGHKAVA</sequence>
<keyword evidence="5 8" id="KW-0862">Zinc</keyword>
<dbReference type="GO" id="GO:0042805">
    <property type="term" value="F:actinin binding"/>
    <property type="evidence" value="ECO:0007669"/>
    <property type="project" value="TreeGrafter"/>
</dbReference>
<dbReference type="Gene3D" id="2.10.110.10">
    <property type="entry name" value="Cysteine Rich Protein"/>
    <property type="match status" value="2"/>
</dbReference>
<dbReference type="InterPro" id="IPR001781">
    <property type="entry name" value="Znf_LIM"/>
</dbReference>
<feature type="non-terminal residue" evidence="10">
    <location>
        <position position="137"/>
    </location>
</feature>
<dbReference type="GO" id="GO:0060537">
    <property type="term" value="P:muscle tissue development"/>
    <property type="evidence" value="ECO:0007669"/>
    <property type="project" value="TreeGrafter"/>
</dbReference>
<dbReference type="Pfam" id="PF00412">
    <property type="entry name" value="LIM"/>
    <property type="match status" value="2"/>
</dbReference>
<organism evidence="10 11">
    <name type="scientific">Caligus rogercresseyi</name>
    <name type="common">Sea louse</name>
    <dbReference type="NCBI Taxonomy" id="217165"/>
    <lineage>
        <taxon>Eukaryota</taxon>
        <taxon>Metazoa</taxon>
        <taxon>Ecdysozoa</taxon>
        <taxon>Arthropoda</taxon>
        <taxon>Crustacea</taxon>
        <taxon>Multicrustacea</taxon>
        <taxon>Hexanauplia</taxon>
        <taxon>Copepoda</taxon>
        <taxon>Siphonostomatoida</taxon>
        <taxon>Caligidae</taxon>
        <taxon>Caligus</taxon>
    </lineage>
</organism>
<dbReference type="OrthoDB" id="1679758at2759"/>
<keyword evidence="2" id="KW-0517">Myogenesis</keyword>
<protein>
    <recommendedName>
        <fullName evidence="9">LIM zinc-binding domain-containing protein</fullName>
    </recommendedName>
</protein>
<keyword evidence="7" id="KW-0539">Nucleus</keyword>
<dbReference type="GO" id="GO:0005634">
    <property type="term" value="C:nucleus"/>
    <property type="evidence" value="ECO:0007669"/>
    <property type="project" value="UniProtKB-SubCell"/>
</dbReference>
<evidence type="ECO:0000313" key="10">
    <source>
        <dbReference type="EMBL" id="QQP39100.1"/>
    </source>
</evidence>
<dbReference type="PROSITE" id="PS00478">
    <property type="entry name" value="LIM_DOMAIN_1"/>
    <property type="match status" value="1"/>
</dbReference>